<organism evidence="1 2">
    <name type="scientific">Teratosphaeria nubilosa</name>
    <dbReference type="NCBI Taxonomy" id="161662"/>
    <lineage>
        <taxon>Eukaryota</taxon>
        <taxon>Fungi</taxon>
        <taxon>Dikarya</taxon>
        <taxon>Ascomycota</taxon>
        <taxon>Pezizomycotina</taxon>
        <taxon>Dothideomycetes</taxon>
        <taxon>Dothideomycetidae</taxon>
        <taxon>Mycosphaerellales</taxon>
        <taxon>Teratosphaeriaceae</taxon>
        <taxon>Teratosphaeria</taxon>
    </lineage>
</organism>
<gene>
    <name evidence="1" type="ORF">EJ03DRAFT_329695</name>
</gene>
<reference evidence="1" key="1">
    <citation type="journal article" date="2020" name="Stud. Mycol.">
        <title>101 Dothideomycetes genomes: a test case for predicting lifestyles and emergence of pathogens.</title>
        <authorList>
            <person name="Haridas S."/>
            <person name="Albert R."/>
            <person name="Binder M."/>
            <person name="Bloem J."/>
            <person name="Labutti K."/>
            <person name="Salamov A."/>
            <person name="Andreopoulos B."/>
            <person name="Baker S."/>
            <person name="Barry K."/>
            <person name="Bills G."/>
            <person name="Bluhm B."/>
            <person name="Cannon C."/>
            <person name="Castanera R."/>
            <person name="Culley D."/>
            <person name="Daum C."/>
            <person name="Ezra D."/>
            <person name="Gonzalez J."/>
            <person name="Henrissat B."/>
            <person name="Kuo A."/>
            <person name="Liang C."/>
            <person name="Lipzen A."/>
            <person name="Lutzoni F."/>
            <person name="Magnuson J."/>
            <person name="Mondo S."/>
            <person name="Nolan M."/>
            <person name="Ohm R."/>
            <person name="Pangilinan J."/>
            <person name="Park H.-J."/>
            <person name="Ramirez L."/>
            <person name="Alfaro M."/>
            <person name="Sun H."/>
            <person name="Tritt A."/>
            <person name="Yoshinaga Y."/>
            <person name="Zwiers L.-H."/>
            <person name="Turgeon B."/>
            <person name="Goodwin S."/>
            <person name="Spatafora J."/>
            <person name="Crous P."/>
            <person name="Grigoriev I."/>
        </authorList>
    </citation>
    <scope>NUCLEOTIDE SEQUENCE</scope>
    <source>
        <strain evidence="1">CBS 116005</strain>
    </source>
</reference>
<proteinExistence type="predicted"/>
<evidence type="ECO:0000313" key="2">
    <source>
        <dbReference type="Proteomes" id="UP000799436"/>
    </source>
</evidence>
<dbReference type="EMBL" id="ML995864">
    <property type="protein sequence ID" value="KAF2766932.1"/>
    <property type="molecule type" value="Genomic_DNA"/>
</dbReference>
<evidence type="ECO:0000313" key="1">
    <source>
        <dbReference type="EMBL" id="KAF2766932.1"/>
    </source>
</evidence>
<name>A0A6G1L2W4_9PEZI</name>
<keyword evidence="2" id="KW-1185">Reference proteome</keyword>
<accession>A0A6G1L2W4</accession>
<dbReference type="AlphaFoldDB" id="A0A6G1L2W4"/>
<dbReference type="Proteomes" id="UP000799436">
    <property type="component" value="Unassembled WGS sequence"/>
</dbReference>
<sequence>MALLSEMLQSFHETPELISLDGRMLSSECFPVELSFRVLLLMITLRLRFLLANMWQRRSRARTFQYGQGHGAARLLRWMVEHTEVVHHPSYQIEAAR</sequence>
<protein>
    <submittedName>
        <fullName evidence="1">Uncharacterized protein</fullName>
    </submittedName>
</protein>